<evidence type="ECO:0000313" key="2">
    <source>
        <dbReference type="EMBL" id="PQO31513.1"/>
    </source>
</evidence>
<accession>A0A2S8FH83</accession>
<evidence type="ECO:0000256" key="1">
    <source>
        <dbReference type="SAM" id="Phobius"/>
    </source>
</evidence>
<dbReference type="Proteomes" id="UP000239388">
    <property type="component" value="Unassembled WGS sequence"/>
</dbReference>
<feature type="transmembrane region" description="Helical" evidence="1">
    <location>
        <begin position="171"/>
        <end position="196"/>
    </location>
</feature>
<feature type="transmembrane region" description="Helical" evidence="1">
    <location>
        <begin position="81"/>
        <end position="99"/>
    </location>
</feature>
<dbReference type="EMBL" id="PUIB01000019">
    <property type="protein sequence ID" value="PQO31513.1"/>
    <property type="molecule type" value="Genomic_DNA"/>
</dbReference>
<name>A0A2S8FH83_9BACT</name>
<dbReference type="AlphaFoldDB" id="A0A2S8FH83"/>
<feature type="transmembrane region" description="Helical" evidence="1">
    <location>
        <begin position="50"/>
        <end position="69"/>
    </location>
</feature>
<gene>
    <name evidence="2" type="ORF">C5Y98_19000</name>
</gene>
<organism evidence="2 3">
    <name type="scientific">Blastopirellula marina</name>
    <dbReference type="NCBI Taxonomy" id="124"/>
    <lineage>
        <taxon>Bacteria</taxon>
        <taxon>Pseudomonadati</taxon>
        <taxon>Planctomycetota</taxon>
        <taxon>Planctomycetia</taxon>
        <taxon>Pirellulales</taxon>
        <taxon>Pirellulaceae</taxon>
        <taxon>Blastopirellula</taxon>
    </lineage>
</organism>
<feature type="transmembrane region" description="Helical" evidence="1">
    <location>
        <begin position="229"/>
        <end position="249"/>
    </location>
</feature>
<keyword evidence="1" id="KW-0472">Membrane</keyword>
<comment type="caution">
    <text evidence="2">The sequence shown here is derived from an EMBL/GenBank/DDBJ whole genome shotgun (WGS) entry which is preliminary data.</text>
</comment>
<proteinExistence type="predicted"/>
<protein>
    <submittedName>
        <fullName evidence="2">Uncharacterized protein</fullName>
    </submittedName>
</protein>
<keyword evidence="1" id="KW-0812">Transmembrane</keyword>
<feature type="transmembrane region" description="Helical" evidence="1">
    <location>
        <begin position="142"/>
        <end position="159"/>
    </location>
</feature>
<reference evidence="2 3" key="1">
    <citation type="submission" date="2018-02" db="EMBL/GenBank/DDBJ databases">
        <title>Comparative genomes isolates from brazilian mangrove.</title>
        <authorList>
            <person name="Araujo J.E."/>
            <person name="Taketani R.G."/>
            <person name="Silva M.C.P."/>
            <person name="Loureco M.V."/>
            <person name="Andreote F.D."/>
        </authorList>
    </citation>
    <scope>NUCLEOTIDE SEQUENCE [LARGE SCALE GENOMIC DNA]</scope>
    <source>
        <strain evidence="2 3">NAP PRIS-MGV</strain>
    </source>
</reference>
<feature type="transmembrane region" description="Helical" evidence="1">
    <location>
        <begin position="7"/>
        <end position="30"/>
    </location>
</feature>
<evidence type="ECO:0000313" key="3">
    <source>
        <dbReference type="Proteomes" id="UP000239388"/>
    </source>
</evidence>
<keyword evidence="1" id="KW-1133">Transmembrane helix</keyword>
<sequence length="265" mass="28075">MLLLGPLLALGGSIGLLLHGSAILEVLLVLTYRMGTPTTSLESLLQNVQLVILFFYLLMVGLILSIVALSFPGQPQYATAWGKLLGCLAALTLIGGGYLSGTSVMQIQKTLEAIATNEIVPKQVDLERTVATTSSELAQGTIVYLVACVILLLVGLIGFRQGDAMRLSSGTRIVVSLLLVTVVAIGIVGASGYLWYNVDQVMYVVTDINSIPEPQDILSKLVASFQADVVLHGGISGLGLVCLLAYLLAPRYRKTETKPSADEAT</sequence>